<keyword evidence="2" id="KW-0378">Hydrolase</keyword>
<organism evidence="2 3">
    <name type="scientific">Lineolata rhizophorae</name>
    <dbReference type="NCBI Taxonomy" id="578093"/>
    <lineage>
        <taxon>Eukaryota</taxon>
        <taxon>Fungi</taxon>
        <taxon>Dikarya</taxon>
        <taxon>Ascomycota</taxon>
        <taxon>Pezizomycotina</taxon>
        <taxon>Dothideomycetes</taxon>
        <taxon>Dothideomycetes incertae sedis</taxon>
        <taxon>Lineolatales</taxon>
        <taxon>Lineolataceae</taxon>
        <taxon>Lineolata</taxon>
    </lineage>
</organism>
<reference evidence="2" key="1">
    <citation type="journal article" date="2020" name="Stud. Mycol.">
        <title>101 Dothideomycetes genomes: a test case for predicting lifestyles and emergence of pathogens.</title>
        <authorList>
            <person name="Haridas S."/>
            <person name="Albert R."/>
            <person name="Binder M."/>
            <person name="Bloem J."/>
            <person name="Labutti K."/>
            <person name="Salamov A."/>
            <person name="Andreopoulos B."/>
            <person name="Baker S."/>
            <person name="Barry K."/>
            <person name="Bills G."/>
            <person name="Bluhm B."/>
            <person name="Cannon C."/>
            <person name="Castanera R."/>
            <person name="Culley D."/>
            <person name="Daum C."/>
            <person name="Ezra D."/>
            <person name="Gonzalez J."/>
            <person name="Henrissat B."/>
            <person name="Kuo A."/>
            <person name="Liang C."/>
            <person name="Lipzen A."/>
            <person name="Lutzoni F."/>
            <person name="Magnuson J."/>
            <person name="Mondo S."/>
            <person name="Nolan M."/>
            <person name="Ohm R."/>
            <person name="Pangilinan J."/>
            <person name="Park H.-J."/>
            <person name="Ramirez L."/>
            <person name="Alfaro M."/>
            <person name="Sun H."/>
            <person name="Tritt A."/>
            <person name="Yoshinaga Y."/>
            <person name="Zwiers L.-H."/>
            <person name="Turgeon B."/>
            <person name="Goodwin S."/>
            <person name="Spatafora J."/>
            <person name="Crous P."/>
            <person name="Grigoriev I."/>
        </authorList>
    </citation>
    <scope>NUCLEOTIDE SEQUENCE</scope>
    <source>
        <strain evidence="2">ATCC 16933</strain>
    </source>
</reference>
<evidence type="ECO:0000313" key="2">
    <source>
        <dbReference type="EMBL" id="KAF2458865.1"/>
    </source>
</evidence>
<accession>A0A6A6P4D4</accession>
<dbReference type="Pfam" id="PF01738">
    <property type="entry name" value="DLH"/>
    <property type="match status" value="1"/>
</dbReference>
<proteinExistence type="predicted"/>
<dbReference type="InterPro" id="IPR002925">
    <property type="entry name" value="Dienelactn_hydro"/>
</dbReference>
<dbReference type="GO" id="GO:0016787">
    <property type="term" value="F:hydrolase activity"/>
    <property type="evidence" value="ECO:0007669"/>
    <property type="project" value="UniProtKB-KW"/>
</dbReference>
<dbReference type="Proteomes" id="UP000799766">
    <property type="component" value="Unassembled WGS sequence"/>
</dbReference>
<dbReference type="AlphaFoldDB" id="A0A6A6P4D4"/>
<protein>
    <submittedName>
        <fullName evidence="2">Dienelactone hydrolase family protein</fullName>
    </submittedName>
</protein>
<evidence type="ECO:0000259" key="1">
    <source>
        <dbReference type="Pfam" id="PF01738"/>
    </source>
</evidence>
<gene>
    <name evidence="2" type="ORF">BDY21DRAFT_196030</name>
</gene>
<dbReference type="EMBL" id="MU001676">
    <property type="protein sequence ID" value="KAF2458865.1"/>
    <property type="molecule type" value="Genomic_DNA"/>
</dbReference>
<dbReference type="PANTHER" id="PTHR17630:SF44">
    <property type="entry name" value="PROTEIN AIM2"/>
    <property type="match status" value="1"/>
</dbReference>
<dbReference type="OrthoDB" id="17560at2759"/>
<evidence type="ECO:0000313" key="3">
    <source>
        <dbReference type="Proteomes" id="UP000799766"/>
    </source>
</evidence>
<name>A0A6A6P4D4_9PEZI</name>
<sequence>MTSHPPGECCFSGSVHEGTPVGEMTTLGQVSAYVSRPPNDPPKKALIYFADGYGIPFINNQLLADAFASHGYLVIMPDLLDCKVYPPPGPARPSGLSVDKWLAQHPVSRVDPVVQATIAALQAPPYSMPASRTAALGYCFGAKYLIRHLRSENMAAGYVAHPSFVTAEELRGIRCPLSIAAAEQDDIFTDEKRKETEGILREVGAERGLKWTICMYSGTRHSFAVRADQNDERASWAAEEAMGQALRWVKQFIAE</sequence>
<dbReference type="Gene3D" id="3.40.50.1820">
    <property type="entry name" value="alpha/beta hydrolase"/>
    <property type="match status" value="1"/>
</dbReference>
<keyword evidence="3" id="KW-1185">Reference proteome</keyword>
<feature type="domain" description="Dienelactone hydrolase" evidence="1">
    <location>
        <begin position="31"/>
        <end position="252"/>
    </location>
</feature>
<dbReference type="InterPro" id="IPR029058">
    <property type="entry name" value="AB_hydrolase_fold"/>
</dbReference>
<dbReference type="PANTHER" id="PTHR17630">
    <property type="entry name" value="DIENELACTONE HYDROLASE"/>
    <property type="match status" value="1"/>
</dbReference>
<dbReference type="SUPFAM" id="SSF53474">
    <property type="entry name" value="alpha/beta-Hydrolases"/>
    <property type="match status" value="1"/>
</dbReference>